<dbReference type="GO" id="GO:0051301">
    <property type="term" value="P:cell division"/>
    <property type="evidence" value="ECO:0007669"/>
    <property type="project" value="UniProtKB-KW"/>
</dbReference>
<dbReference type="InterPro" id="IPR004101">
    <property type="entry name" value="Mur_ligase_C"/>
</dbReference>
<organism evidence="16 17">
    <name type="scientific">Terrimicrobium sacchariphilum</name>
    <dbReference type="NCBI Taxonomy" id="690879"/>
    <lineage>
        <taxon>Bacteria</taxon>
        <taxon>Pseudomonadati</taxon>
        <taxon>Verrucomicrobiota</taxon>
        <taxon>Terrimicrobiia</taxon>
        <taxon>Terrimicrobiales</taxon>
        <taxon>Terrimicrobiaceae</taxon>
        <taxon>Terrimicrobium</taxon>
    </lineage>
</organism>
<comment type="subcellular location">
    <subcellularLocation>
        <location evidence="11 12">Cytoplasm</location>
    </subcellularLocation>
</comment>
<dbReference type="NCBIfam" id="TIGR01085">
    <property type="entry name" value="murE"/>
    <property type="match status" value="1"/>
</dbReference>
<dbReference type="Pfam" id="PF02875">
    <property type="entry name" value="Mur_ligase_C"/>
    <property type="match status" value="1"/>
</dbReference>
<keyword evidence="10 11" id="KW-0961">Cell wall biogenesis/degradation</keyword>
<feature type="binding site" evidence="11">
    <location>
        <begin position="153"/>
        <end position="154"/>
    </location>
    <ligand>
        <name>UDP-N-acetyl-alpha-D-muramoyl-L-alanyl-D-glutamate</name>
        <dbReference type="ChEBI" id="CHEBI:83900"/>
    </ligand>
</feature>
<comment type="pathway">
    <text evidence="11 12">Cell wall biogenesis; peptidoglycan biosynthesis.</text>
</comment>
<dbReference type="NCBIfam" id="NF001126">
    <property type="entry name" value="PRK00139.1-4"/>
    <property type="match status" value="1"/>
</dbReference>
<dbReference type="Gene3D" id="3.40.1390.10">
    <property type="entry name" value="MurE/MurF, N-terminal domain"/>
    <property type="match status" value="1"/>
</dbReference>
<feature type="domain" description="Mur ligase central" evidence="15">
    <location>
        <begin position="109"/>
        <end position="316"/>
    </location>
</feature>
<comment type="cofactor">
    <cofactor evidence="11">
        <name>Mg(2+)</name>
        <dbReference type="ChEBI" id="CHEBI:18420"/>
    </cofactor>
</comment>
<dbReference type="GO" id="GO:0004326">
    <property type="term" value="F:tetrahydrofolylpolyglutamate synthase activity"/>
    <property type="evidence" value="ECO:0007669"/>
    <property type="project" value="InterPro"/>
</dbReference>
<comment type="function">
    <text evidence="11">Catalyzes the addition of meso-diaminopimelic acid to the nucleotide precursor UDP-N-acetylmuramoyl-L-alanyl-D-glutamate (UMAG) in the biosynthesis of bacterial cell-wall peptidoglycan.</text>
</comment>
<comment type="caution">
    <text evidence="11">Lacks conserved residue(s) required for the propagation of feature annotation.</text>
</comment>
<dbReference type="GO" id="GO:0000287">
    <property type="term" value="F:magnesium ion binding"/>
    <property type="evidence" value="ECO:0007669"/>
    <property type="project" value="UniProtKB-UniRule"/>
</dbReference>
<accession>A0A146GCQ9</accession>
<feature type="binding site" evidence="11">
    <location>
        <position position="180"/>
    </location>
    <ligand>
        <name>UDP-N-acetyl-alpha-D-muramoyl-L-alanyl-D-glutamate</name>
        <dbReference type="ChEBI" id="CHEBI:83900"/>
    </ligand>
</feature>
<protein>
    <recommendedName>
        <fullName evidence="11">UDP-N-acetylmuramoyl-L-alanyl-D-glutamate--2,6-diaminopimelate ligase</fullName>
        <ecNumber evidence="11">6.3.2.13</ecNumber>
    </recommendedName>
    <alternativeName>
        <fullName evidence="11">Meso-A2pm-adding enzyme</fullName>
    </alternativeName>
    <alternativeName>
        <fullName evidence="11">Meso-diaminopimelate-adding enzyme</fullName>
    </alternativeName>
    <alternativeName>
        <fullName evidence="11">UDP-MurNAc-L-Ala-D-Glu:meso-diaminopimelate ligase</fullName>
    </alternativeName>
    <alternativeName>
        <fullName evidence="11">UDP-MurNAc-tripeptide synthetase</fullName>
    </alternativeName>
    <alternativeName>
        <fullName evidence="11">UDP-N-acetylmuramyl-tripeptide synthetase</fullName>
    </alternativeName>
</protein>
<evidence type="ECO:0000256" key="5">
    <source>
        <dbReference type="ARBA" id="ARBA00022741"/>
    </source>
</evidence>
<dbReference type="Gene3D" id="3.40.1190.10">
    <property type="entry name" value="Mur-like, catalytic domain"/>
    <property type="match status" value="1"/>
</dbReference>
<evidence type="ECO:0000256" key="3">
    <source>
        <dbReference type="ARBA" id="ARBA00022598"/>
    </source>
</evidence>
<sequence>MSMPLSQLLSAAGLPHAVASPNLSIESLCYDSRKVKPGALFFALKGAKADGGAFVAQAAELGAVAIVSDAASSACALPFIVVPDPRATMADLAAAFYGRPSDFLKTMGVTGTNGKTTTAFLVKHLLDADQRRCGLLGTIKYSVGDLEIDAPRTTPESIDLQELLARMVNSGSKAVAMEVSSHALVQHRVRGIEFDTAVFTNLTQDHLDYHKTMEKYFDAKALLFDGLAKQTKKRGKAVINGDERYGRMLAERTAKKGVQVITYGQGVGMDFRATDVRFDATGSSFHLEAKGRKYLVRLPLIGAFNIYNALAALAAASSMGMELRAAVAAIAKAPQVPGRLERVPVKRSFQVFVDYAHTDDALRNVLRTLRNLKPERLITVFGCGGDRDRAKRPLMAAAAEEFSDWTILTSDNPRTEDPERILADVAKGFRGQRHEQALDRAEAIQKAVALAAPGDIVLIAGKGHETYQEFADRKVPFDDVAVAARAVEAKRVEVEE</sequence>
<keyword evidence="4 11" id="KW-0132">Cell division</keyword>
<dbReference type="InParanoid" id="A0A146GCQ9"/>
<dbReference type="GO" id="GO:0005737">
    <property type="term" value="C:cytoplasm"/>
    <property type="evidence" value="ECO:0007669"/>
    <property type="project" value="UniProtKB-SubCell"/>
</dbReference>
<feature type="short sequence motif" description="Meso-diaminopimelate recognition motif" evidence="11">
    <location>
        <begin position="411"/>
        <end position="414"/>
    </location>
</feature>
<dbReference type="InterPro" id="IPR013221">
    <property type="entry name" value="Mur_ligase_cen"/>
</dbReference>
<evidence type="ECO:0000256" key="12">
    <source>
        <dbReference type="RuleBase" id="RU004135"/>
    </source>
</evidence>
<feature type="binding site" evidence="11">
    <location>
        <position position="32"/>
    </location>
    <ligand>
        <name>UDP-N-acetyl-alpha-D-muramoyl-L-alanyl-D-glutamate</name>
        <dbReference type="ChEBI" id="CHEBI:83900"/>
    </ligand>
</feature>
<feature type="binding site" evidence="11">
    <location>
        <position position="465"/>
    </location>
    <ligand>
        <name>meso-2,6-diaminopimelate</name>
        <dbReference type="ChEBI" id="CHEBI:57791"/>
    </ligand>
</feature>
<dbReference type="PROSITE" id="PS01011">
    <property type="entry name" value="FOLYLPOLYGLU_SYNT_1"/>
    <property type="match status" value="1"/>
</dbReference>
<evidence type="ECO:0000256" key="7">
    <source>
        <dbReference type="ARBA" id="ARBA00022960"/>
    </source>
</evidence>
<evidence type="ECO:0000256" key="2">
    <source>
        <dbReference type="ARBA" id="ARBA00022490"/>
    </source>
</evidence>
<evidence type="ECO:0000256" key="10">
    <source>
        <dbReference type="ARBA" id="ARBA00023316"/>
    </source>
</evidence>
<dbReference type="Pfam" id="PF08245">
    <property type="entry name" value="Mur_ligase_M"/>
    <property type="match status" value="1"/>
</dbReference>
<dbReference type="InterPro" id="IPR018109">
    <property type="entry name" value="Folylpolyglutamate_synth_CS"/>
</dbReference>
<feature type="modified residue" description="N6-carboxylysine" evidence="11">
    <location>
        <position position="220"/>
    </location>
</feature>
<comment type="catalytic activity">
    <reaction evidence="11">
        <text>UDP-N-acetyl-alpha-D-muramoyl-L-alanyl-D-glutamate + meso-2,6-diaminopimelate + ATP = UDP-N-acetyl-alpha-D-muramoyl-L-alanyl-gamma-D-glutamyl-meso-2,6-diaminopimelate + ADP + phosphate + H(+)</text>
        <dbReference type="Rhea" id="RHEA:23676"/>
        <dbReference type="ChEBI" id="CHEBI:15378"/>
        <dbReference type="ChEBI" id="CHEBI:30616"/>
        <dbReference type="ChEBI" id="CHEBI:43474"/>
        <dbReference type="ChEBI" id="CHEBI:57791"/>
        <dbReference type="ChEBI" id="CHEBI:83900"/>
        <dbReference type="ChEBI" id="CHEBI:83905"/>
        <dbReference type="ChEBI" id="CHEBI:456216"/>
        <dbReference type="EC" id="6.3.2.13"/>
    </reaction>
</comment>
<keyword evidence="17" id="KW-1185">Reference proteome</keyword>
<feature type="domain" description="Mur ligase C-terminal" evidence="14">
    <location>
        <begin position="338"/>
        <end position="463"/>
    </location>
</feature>
<evidence type="ECO:0000256" key="4">
    <source>
        <dbReference type="ARBA" id="ARBA00022618"/>
    </source>
</evidence>
<evidence type="ECO:0000259" key="15">
    <source>
        <dbReference type="Pfam" id="PF08245"/>
    </source>
</evidence>
<evidence type="ECO:0000256" key="1">
    <source>
        <dbReference type="ARBA" id="ARBA00005898"/>
    </source>
</evidence>
<comment type="caution">
    <text evidence="16">The sequence shown here is derived from an EMBL/GenBank/DDBJ whole genome shotgun (WGS) entry which is preliminary data.</text>
</comment>
<feature type="binding site" evidence="11">
    <location>
        <begin position="411"/>
        <end position="414"/>
    </location>
    <ligand>
        <name>meso-2,6-diaminopimelate</name>
        <dbReference type="ChEBI" id="CHEBI:57791"/>
    </ligand>
</feature>
<keyword evidence="6 11" id="KW-0067">ATP-binding</keyword>
<dbReference type="InterPro" id="IPR035911">
    <property type="entry name" value="MurE/MurF_N"/>
</dbReference>
<feature type="binding site" evidence="11">
    <location>
        <position position="387"/>
    </location>
    <ligand>
        <name>meso-2,6-diaminopimelate</name>
        <dbReference type="ChEBI" id="CHEBI:57791"/>
    </ligand>
</feature>
<dbReference type="RefSeq" id="WP_202815974.1">
    <property type="nucleotide sequence ID" value="NZ_BDCO01000002.1"/>
</dbReference>
<dbReference type="GO" id="GO:0008765">
    <property type="term" value="F:UDP-N-acetylmuramoylalanyl-D-glutamate-2,6-diaminopimelate ligase activity"/>
    <property type="evidence" value="ECO:0007669"/>
    <property type="project" value="UniProtKB-UniRule"/>
</dbReference>
<keyword evidence="11" id="KW-0460">Magnesium</keyword>
<dbReference type="InterPro" id="IPR005761">
    <property type="entry name" value="UDP-N-AcMur-Glu-dNH2Pim_ligase"/>
</dbReference>
<dbReference type="EMBL" id="BDCO01000002">
    <property type="protein sequence ID" value="GAT34306.1"/>
    <property type="molecule type" value="Genomic_DNA"/>
</dbReference>
<evidence type="ECO:0000256" key="11">
    <source>
        <dbReference type="HAMAP-Rule" id="MF_00208"/>
    </source>
</evidence>
<evidence type="ECO:0000259" key="14">
    <source>
        <dbReference type="Pfam" id="PF02875"/>
    </source>
</evidence>
<evidence type="ECO:0000256" key="6">
    <source>
        <dbReference type="ARBA" id="ARBA00022840"/>
    </source>
</evidence>
<evidence type="ECO:0000256" key="8">
    <source>
        <dbReference type="ARBA" id="ARBA00022984"/>
    </source>
</evidence>
<feature type="binding site" evidence="11">
    <location>
        <position position="461"/>
    </location>
    <ligand>
        <name>meso-2,6-diaminopimelate</name>
        <dbReference type="ChEBI" id="CHEBI:57791"/>
    </ligand>
</feature>
<dbReference type="InterPro" id="IPR000713">
    <property type="entry name" value="Mur_ligase_N"/>
</dbReference>
<dbReference type="Pfam" id="PF01225">
    <property type="entry name" value="Mur_ligase"/>
    <property type="match status" value="1"/>
</dbReference>
<evidence type="ECO:0000313" key="16">
    <source>
        <dbReference type="EMBL" id="GAT34306.1"/>
    </source>
</evidence>
<dbReference type="EC" id="6.3.2.13" evidence="11"/>
<keyword evidence="8 11" id="KW-0573">Peptidoglycan synthesis</keyword>
<dbReference type="SUPFAM" id="SSF53623">
    <property type="entry name" value="MurD-like peptide ligases, catalytic domain"/>
    <property type="match status" value="1"/>
</dbReference>
<keyword evidence="7 11" id="KW-0133">Cell shape</keyword>
<dbReference type="GO" id="GO:0071555">
    <property type="term" value="P:cell wall organization"/>
    <property type="evidence" value="ECO:0007669"/>
    <property type="project" value="UniProtKB-KW"/>
</dbReference>
<dbReference type="NCBIfam" id="NF001124">
    <property type="entry name" value="PRK00139.1-2"/>
    <property type="match status" value="1"/>
</dbReference>
<evidence type="ECO:0000259" key="13">
    <source>
        <dbReference type="Pfam" id="PF01225"/>
    </source>
</evidence>
<dbReference type="InterPro" id="IPR036565">
    <property type="entry name" value="Mur-like_cat_sf"/>
</dbReference>
<proteinExistence type="inferred from homology"/>
<comment type="PTM">
    <text evidence="11">Carboxylation is probably crucial for Mg(2+) binding and, consequently, for the gamma-phosphate positioning of ATP.</text>
</comment>
<comment type="similarity">
    <text evidence="1 11">Belongs to the MurCDEF family. MurE subfamily.</text>
</comment>
<name>A0A146GCQ9_TERSA</name>
<dbReference type="SUPFAM" id="SSF53244">
    <property type="entry name" value="MurD-like peptide ligases, peptide-binding domain"/>
    <property type="match status" value="1"/>
</dbReference>
<dbReference type="InterPro" id="IPR036615">
    <property type="entry name" value="Mur_ligase_C_dom_sf"/>
</dbReference>
<evidence type="ECO:0000313" key="17">
    <source>
        <dbReference type="Proteomes" id="UP000076023"/>
    </source>
</evidence>
<dbReference type="SUPFAM" id="SSF63418">
    <property type="entry name" value="MurE/MurF N-terminal domain"/>
    <property type="match status" value="1"/>
</dbReference>
<keyword evidence="5 11" id="KW-0547">Nucleotide-binding</keyword>
<dbReference type="UniPathway" id="UPA00219"/>
<dbReference type="STRING" id="690879.TSACC_22731"/>
<feature type="binding site" evidence="11">
    <location>
        <position position="188"/>
    </location>
    <ligand>
        <name>UDP-N-acetyl-alpha-D-muramoyl-L-alanyl-D-glutamate</name>
        <dbReference type="ChEBI" id="CHEBI:83900"/>
    </ligand>
</feature>
<dbReference type="HAMAP" id="MF_00208">
    <property type="entry name" value="MurE"/>
    <property type="match status" value="1"/>
</dbReference>
<feature type="domain" description="Mur ligase N-terminal catalytic" evidence="13">
    <location>
        <begin position="25"/>
        <end position="97"/>
    </location>
</feature>
<feature type="binding site" evidence="11">
    <location>
        <begin position="111"/>
        <end position="117"/>
    </location>
    <ligand>
        <name>ATP</name>
        <dbReference type="ChEBI" id="CHEBI:30616"/>
    </ligand>
</feature>
<dbReference type="GO" id="GO:0008360">
    <property type="term" value="P:regulation of cell shape"/>
    <property type="evidence" value="ECO:0007669"/>
    <property type="project" value="UniProtKB-KW"/>
</dbReference>
<keyword evidence="2 11" id="KW-0963">Cytoplasm</keyword>
<keyword evidence="9 11" id="KW-0131">Cell cycle</keyword>
<dbReference type="FunCoup" id="A0A146GCQ9">
    <property type="interactions" value="548"/>
</dbReference>
<dbReference type="Proteomes" id="UP000076023">
    <property type="component" value="Unassembled WGS sequence"/>
</dbReference>
<dbReference type="Gene3D" id="3.90.190.20">
    <property type="entry name" value="Mur ligase, C-terminal domain"/>
    <property type="match status" value="1"/>
</dbReference>
<feature type="binding site" evidence="11">
    <location>
        <position position="186"/>
    </location>
    <ligand>
        <name>UDP-N-acetyl-alpha-D-muramoyl-L-alanyl-D-glutamate</name>
        <dbReference type="ChEBI" id="CHEBI:83900"/>
    </ligand>
</feature>
<dbReference type="GO" id="GO:0009252">
    <property type="term" value="P:peptidoglycan biosynthetic process"/>
    <property type="evidence" value="ECO:0007669"/>
    <property type="project" value="UniProtKB-UniRule"/>
</dbReference>
<gene>
    <name evidence="11" type="primary">murE</name>
    <name evidence="16" type="ORF">TSACC_22731</name>
</gene>
<keyword evidence="3 11" id="KW-0436">Ligase</keyword>
<reference evidence="17" key="1">
    <citation type="journal article" date="2017" name="Genome Announc.">
        <title>Draft Genome Sequence of Terrimicrobium sacchariphilum NM-5T, a Facultative Anaerobic Soil Bacterium of the Class Spartobacteria.</title>
        <authorList>
            <person name="Qiu Y.L."/>
            <person name="Tourlousse D.M."/>
            <person name="Matsuura N."/>
            <person name="Ohashi A."/>
            <person name="Sekiguchi Y."/>
        </authorList>
    </citation>
    <scope>NUCLEOTIDE SEQUENCE [LARGE SCALE GENOMIC DNA]</scope>
    <source>
        <strain evidence="17">NM-5</strain>
    </source>
</reference>
<dbReference type="PANTHER" id="PTHR23135">
    <property type="entry name" value="MUR LIGASE FAMILY MEMBER"/>
    <property type="match status" value="1"/>
</dbReference>
<evidence type="ECO:0000256" key="9">
    <source>
        <dbReference type="ARBA" id="ARBA00023306"/>
    </source>
</evidence>
<dbReference type="AlphaFoldDB" id="A0A146GCQ9"/>
<dbReference type="PANTHER" id="PTHR23135:SF4">
    <property type="entry name" value="UDP-N-ACETYLMURAMOYL-L-ALANYL-D-GLUTAMATE--2,6-DIAMINOPIMELATE LIGASE MURE HOMOLOG, CHLOROPLASTIC"/>
    <property type="match status" value="1"/>
</dbReference>
<dbReference type="GO" id="GO:0005524">
    <property type="term" value="F:ATP binding"/>
    <property type="evidence" value="ECO:0007669"/>
    <property type="project" value="UniProtKB-UniRule"/>
</dbReference>